<dbReference type="HAMAP" id="MF_01587">
    <property type="entry name" value="DNA_ligase_B"/>
    <property type="match status" value="1"/>
</dbReference>
<keyword evidence="4 7" id="KW-0520">NAD</keyword>
<dbReference type="GO" id="GO:0003911">
    <property type="term" value="F:DNA ligase (NAD+) activity"/>
    <property type="evidence" value="ECO:0007669"/>
    <property type="project" value="UniProtKB-UniRule"/>
</dbReference>
<evidence type="ECO:0000256" key="6">
    <source>
        <dbReference type="ARBA" id="ARBA00034005"/>
    </source>
</evidence>
<dbReference type="PANTHER" id="PTHR47810">
    <property type="entry name" value="DNA LIGASE"/>
    <property type="match status" value="1"/>
</dbReference>
<evidence type="ECO:0000256" key="5">
    <source>
        <dbReference type="ARBA" id="ARBA00023204"/>
    </source>
</evidence>
<dbReference type="InterPro" id="IPR050326">
    <property type="entry name" value="NAD_dep_DNA_ligaseB"/>
</dbReference>
<comment type="catalytic activity">
    <reaction evidence="6 7">
        <text>NAD(+) + (deoxyribonucleotide)n-3'-hydroxyl + 5'-phospho-(deoxyribonucleotide)m = (deoxyribonucleotide)n+m + AMP + beta-nicotinamide D-nucleotide.</text>
        <dbReference type="EC" id="6.5.1.2"/>
    </reaction>
</comment>
<keyword evidence="1 7" id="KW-0436">Ligase</keyword>
<evidence type="ECO:0000259" key="9">
    <source>
        <dbReference type="SMART" id="SM00532"/>
    </source>
</evidence>
<dbReference type="Gene3D" id="3.30.470.30">
    <property type="entry name" value="DNA ligase/mRNA capping enzyme"/>
    <property type="match status" value="1"/>
</dbReference>
<dbReference type="AlphaFoldDB" id="A0A1G9NCZ6"/>
<dbReference type="SMART" id="SM00532">
    <property type="entry name" value="LIGANc"/>
    <property type="match status" value="1"/>
</dbReference>
<evidence type="ECO:0000256" key="2">
    <source>
        <dbReference type="ARBA" id="ARBA00022705"/>
    </source>
</evidence>
<feature type="chain" id="PRO_5011724619" description="DNA ligase B" evidence="8">
    <location>
        <begin position="22"/>
        <end position="574"/>
    </location>
</feature>
<dbReference type="InterPro" id="IPR012340">
    <property type="entry name" value="NA-bd_OB-fold"/>
</dbReference>
<dbReference type="InterPro" id="IPR013839">
    <property type="entry name" value="DNAligase_adenylation"/>
</dbReference>
<evidence type="ECO:0000256" key="3">
    <source>
        <dbReference type="ARBA" id="ARBA00022763"/>
    </source>
</evidence>
<dbReference type="InterPro" id="IPR004150">
    <property type="entry name" value="NAD_DNA_ligase_OB"/>
</dbReference>
<proteinExistence type="inferred from homology"/>
<dbReference type="EMBL" id="FNGH01000007">
    <property type="protein sequence ID" value="SDL84314.1"/>
    <property type="molecule type" value="Genomic_DNA"/>
</dbReference>
<feature type="signal peptide" evidence="8">
    <location>
        <begin position="1"/>
        <end position="21"/>
    </location>
</feature>
<gene>
    <name evidence="7" type="primary">ligB</name>
    <name evidence="10" type="ORF">SAMN05192555_107108</name>
</gene>
<keyword evidence="11" id="KW-1185">Reference proteome</keyword>
<feature type="domain" description="NAD-dependent DNA ligase N-terminal" evidence="9">
    <location>
        <begin position="44"/>
        <end position="441"/>
    </location>
</feature>
<name>A0A1G9NCZ6_9GAMM</name>
<dbReference type="OrthoDB" id="9759736at2"/>
<dbReference type="PANTHER" id="PTHR47810:SF1">
    <property type="entry name" value="DNA LIGASE B"/>
    <property type="match status" value="1"/>
</dbReference>
<keyword evidence="8" id="KW-0732">Signal</keyword>
<dbReference type="EC" id="6.5.1.2" evidence="7"/>
<dbReference type="RefSeq" id="WP_089658448.1">
    <property type="nucleotide sequence ID" value="NZ_FNGH01000007.1"/>
</dbReference>
<keyword evidence="5 7" id="KW-0234">DNA repair</keyword>
<dbReference type="InterPro" id="IPR020923">
    <property type="entry name" value="DNA_ligase_B"/>
</dbReference>
<accession>A0A1G9NCZ6</accession>
<keyword evidence="2 7" id="KW-0235">DNA replication</keyword>
<dbReference type="PIRSF" id="PIRSF001604">
    <property type="entry name" value="LigA"/>
    <property type="match status" value="1"/>
</dbReference>
<evidence type="ECO:0000313" key="11">
    <source>
        <dbReference type="Proteomes" id="UP000199107"/>
    </source>
</evidence>
<reference evidence="11" key="1">
    <citation type="submission" date="2016-10" db="EMBL/GenBank/DDBJ databases">
        <authorList>
            <person name="Varghese N."/>
            <person name="Submissions S."/>
        </authorList>
    </citation>
    <scope>NUCLEOTIDE SEQUENCE [LARGE SCALE GENOMIC DNA]</scope>
    <source>
        <strain evidence="11">AAP</strain>
    </source>
</reference>
<evidence type="ECO:0000313" key="10">
    <source>
        <dbReference type="EMBL" id="SDL84314.1"/>
    </source>
</evidence>
<dbReference type="Gene3D" id="1.10.287.610">
    <property type="entry name" value="Helix hairpin bin"/>
    <property type="match status" value="1"/>
</dbReference>
<dbReference type="InterPro" id="IPR001679">
    <property type="entry name" value="DNA_ligase"/>
</dbReference>
<comment type="function">
    <text evidence="7">Catalyzes the formation of phosphodiester linkages between 5'-phosphoryl and 3'-hydroxyl groups in double-stranded DNA using NAD as a coenzyme and as the energy source for the reaction.</text>
</comment>
<evidence type="ECO:0000256" key="1">
    <source>
        <dbReference type="ARBA" id="ARBA00022598"/>
    </source>
</evidence>
<dbReference type="NCBIfam" id="NF005987">
    <property type="entry name" value="PRK08097.1"/>
    <property type="match status" value="1"/>
</dbReference>
<evidence type="ECO:0000256" key="7">
    <source>
        <dbReference type="HAMAP-Rule" id="MF_01587"/>
    </source>
</evidence>
<dbReference type="Pfam" id="PF01653">
    <property type="entry name" value="DNA_ligase_aden"/>
    <property type="match status" value="1"/>
</dbReference>
<feature type="active site" description="N6-AMP-lysine intermediate" evidence="7">
    <location>
        <position position="137"/>
    </location>
</feature>
<dbReference type="GO" id="GO:0006281">
    <property type="term" value="P:DNA repair"/>
    <property type="evidence" value="ECO:0007669"/>
    <property type="project" value="UniProtKB-KW"/>
</dbReference>
<dbReference type="Gene3D" id="1.10.150.20">
    <property type="entry name" value="5' to 3' exonuclease, C-terminal subdomain"/>
    <property type="match status" value="1"/>
</dbReference>
<dbReference type="Pfam" id="PF03120">
    <property type="entry name" value="OB_DNA_ligase"/>
    <property type="match status" value="1"/>
</dbReference>
<dbReference type="Gene3D" id="2.40.50.140">
    <property type="entry name" value="Nucleic acid-binding proteins"/>
    <property type="match status" value="1"/>
</dbReference>
<dbReference type="SUPFAM" id="SSF56091">
    <property type="entry name" value="DNA ligase/mRNA capping enzyme, catalytic domain"/>
    <property type="match status" value="1"/>
</dbReference>
<dbReference type="InterPro" id="IPR013840">
    <property type="entry name" value="DNAligase_N"/>
</dbReference>
<sequence length="574" mass="63704">MISLRYTAPGLLHWFTSLALAFCSATLLPTAVAYDCPDTAPDDASVEQLAERVAAWDEAYYQRGERLVEDALYDQARQRLERWQVCRGKRSAATPHEPGGPLHHPVAQTGLSKLDDQASLARWMQRRQAHSLWVQPKVDGVAVTLVYERGQLVQAISRGDGERGSDWLPHLRQAPHVAQRLTAPYPARVVLQGELYLRLGDHVQAEHGSAGARSAIIGLMARHAWQTEDAERVGLFVWDWPDGPAGMQQRLDRLAAWGFEDSVAMTQAVTRAEEVATWRQRWYRGALPFATDGIVVRQSQRPDAEAWQAAAPAWAVAWKHPAQQAMAEVRGVEFRVGRTGQITPVLRLMPTVLDDRTIRRVSLGSLAQWQRHDIRPGDHVTIRLAGLTIPQFESVLTRREPRPPLDAPDPAAYHPLSCLRLSPGCESQFLARLTWLSGPDGLDMAGIGEGSWQRLIDAGLIEGLLDWRILDPAQLQQAHGVGDVRAAQWHARFSAAEEQSLTSWLVALGMPSVAPEALQDASGTLSLAELRQRAVVDWRAQPGIGEVSAERLAAFFHHPRISEWLDTLSDSVAR</sequence>
<dbReference type="SUPFAM" id="SSF50249">
    <property type="entry name" value="Nucleic acid-binding proteins"/>
    <property type="match status" value="1"/>
</dbReference>
<protein>
    <recommendedName>
        <fullName evidence="7">DNA ligase B</fullName>
        <ecNumber evidence="7">6.5.1.2</ecNumber>
    </recommendedName>
    <alternativeName>
        <fullName evidence="7">Polydeoxyribonucleotide synthase [NAD(+)] B</fullName>
    </alternativeName>
</protein>
<comment type="similarity">
    <text evidence="7">Belongs to the NAD-dependent DNA ligase family. LigB subfamily.</text>
</comment>
<organism evidence="10 11">
    <name type="scientific">Franzmannia pantelleriensis</name>
    <dbReference type="NCBI Taxonomy" id="48727"/>
    <lineage>
        <taxon>Bacteria</taxon>
        <taxon>Pseudomonadati</taxon>
        <taxon>Pseudomonadota</taxon>
        <taxon>Gammaproteobacteria</taxon>
        <taxon>Oceanospirillales</taxon>
        <taxon>Halomonadaceae</taxon>
        <taxon>Franzmannia</taxon>
    </lineage>
</organism>
<dbReference type="InterPro" id="IPR010994">
    <property type="entry name" value="RuvA_2-like"/>
</dbReference>
<dbReference type="GO" id="GO:0006260">
    <property type="term" value="P:DNA replication"/>
    <property type="evidence" value="ECO:0007669"/>
    <property type="project" value="UniProtKB-KW"/>
</dbReference>
<evidence type="ECO:0000256" key="4">
    <source>
        <dbReference type="ARBA" id="ARBA00023027"/>
    </source>
</evidence>
<dbReference type="SUPFAM" id="SSF47781">
    <property type="entry name" value="RuvA domain 2-like"/>
    <property type="match status" value="1"/>
</dbReference>
<keyword evidence="3 7" id="KW-0227">DNA damage</keyword>
<dbReference type="Proteomes" id="UP000199107">
    <property type="component" value="Unassembled WGS sequence"/>
</dbReference>
<evidence type="ECO:0000256" key="8">
    <source>
        <dbReference type="SAM" id="SignalP"/>
    </source>
</evidence>
<dbReference type="STRING" id="48727.SAMN05192555_107108"/>